<feature type="compositionally biased region" description="Basic and acidic residues" evidence="2">
    <location>
        <begin position="162"/>
        <end position="174"/>
    </location>
</feature>
<evidence type="ECO:0000256" key="2">
    <source>
        <dbReference type="SAM" id="MobiDB-lite"/>
    </source>
</evidence>
<dbReference type="PANTHER" id="PTHR42023">
    <property type="entry name" value="BHLH DOMAIN-CONTAINING PROTEIN"/>
    <property type="match status" value="1"/>
</dbReference>
<evidence type="ECO:0000313" key="4">
    <source>
        <dbReference type="Proteomes" id="UP001447188"/>
    </source>
</evidence>
<feature type="region of interest" description="Disordered" evidence="2">
    <location>
        <begin position="293"/>
        <end position="326"/>
    </location>
</feature>
<keyword evidence="1" id="KW-0175">Coiled coil</keyword>
<feature type="coiled-coil region" evidence="1">
    <location>
        <begin position="328"/>
        <end position="355"/>
    </location>
</feature>
<keyword evidence="4" id="KW-1185">Reference proteome</keyword>
<feature type="compositionally biased region" description="Basic and acidic residues" evidence="2">
    <location>
        <begin position="316"/>
        <end position="326"/>
    </location>
</feature>
<gene>
    <name evidence="3" type="ORF">Q9L58_005798</name>
</gene>
<dbReference type="Proteomes" id="UP001447188">
    <property type="component" value="Unassembled WGS sequence"/>
</dbReference>
<accession>A0ABR3GHI6</accession>
<sequence length="424" mass="47682">MFNRLPIYIRPKEPAIGYPVLTESTNTYLTGEINGLDGRRTPTPLIGGDPYNVGYKIASFKGLPDIPPVTGMYEDDEEDDFRPPPPLRIGTLAYSNSSPASSIKSRKPVDNHNNNNNNSSSSNNMNTFRTLKRENVTRKPAPTSSIFSLSAKSSSEAIRSQHNRERSTTPDREYVPTPKSRGFGLGSVVKEKVAARRKPVDIVSTGEVMDPLEASSPVAAVKPPNFVSIDDWLDSREREGLHRRSNTVTTVASRYDAPHRLHLRQSTFAPLPTPHELAPTESIPQLPVIPQQYTQTTPKTPPPLISSQPRPSSPREPPRVDRPPRDHLEQLEYEQEQLEVRKSNIKREIWDLEQLLPPNPSTHNPIARKDMSKRLGELVPELADVEKEIHETGMKLHRAWRRRDKNMGSEGPTHLWVSRVRDGA</sequence>
<evidence type="ECO:0000256" key="1">
    <source>
        <dbReference type="SAM" id="Coils"/>
    </source>
</evidence>
<feature type="region of interest" description="Disordered" evidence="2">
    <location>
        <begin position="403"/>
        <end position="424"/>
    </location>
</feature>
<name>A0ABR3GHI6_9PEZI</name>
<feature type="compositionally biased region" description="Polar residues" evidence="2">
    <location>
        <begin position="93"/>
        <end position="103"/>
    </location>
</feature>
<feature type="compositionally biased region" description="Low complexity" evidence="2">
    <location>
        <begin position="144"/>
        <end position="160"/>
    </location>
</feature>
<feature type="region of interest" description="Disordered" evidence="2">
    <location>
        <begin position="68"/>
        <end position="182"/>
    </location>
</feature>
<protein>
    <submittedName>
        <fullName evidence="3">Uncharacterized protein</fullName>
    </submittedName>
</protein>
<comment type="caution">
    <text evidence="3">The sequence shown here is derived from an EMBL/GenBank/DDBJ whole genome shotgun (WGS) entry which is preliminary data.</text>
</comment>
<feature type="compositionally biased region" description="Low complexity" evidence="2">
    <location>
        <begin position="111"/>
        <end position="126"/>
    </location>
</feature>
<proteinExistence type="predicted"/>
<dbReference type="EMBL" id="JBBBZM010000074">
    <property type="protein sequence ID" value="KAL0635232.1"/>
    <property type="molecule type" value="Genomic_DNA"/>
</dbReference>
<evidence type="ECO:0000313" key="3">
    <source>
        <dbReference type="EMBL" id="KAL0635232.1"/>
    </source>
</evidence>
<reference evidence="3 4" key="1">
    <citation type="submission" date="2024-02" db="EMBL/GenBank/DDBJ databases">
        <title>Discinaceae phylogenomics.</title>
        <authorList>
            <person name="Dirks A.C."/>
            <person name="James T.Y."/>
        </authorList>
    </citation>
    <scope>NUCLEOTIDE SEQUENCE [LARGE SCALE GENOMIC DNA]</scope>
    <source>
        <strain evidence="3 4">ACD0624</strain>
    </source>
</reference>
<organism evidence="3 4">
    <name type="scientific">Discina gigas</name>
    <dbReference type="NCBI Taxonomy" id="1032678"/>
    <lineage>
        <taxon>Eukaryota</taxon>
        <taxon>Fungi</taxon>
        <taxon>Dikarya</taxon>
        <taxon>Ascomycota</taxon>
        <taxon>Pezizomycotina</taxon>
        <taxon>Pezizomycetes</taxon>
        <taxon>Pezizales</taxon>
        <taxon>Discinaceae</taxon>
        <taxon>Discina</taxon>
    </lineage>
</organism>
<dbReference type="PANTHER" id="PTHR42023:SF1">
    <property type="entry name" value="BHLH DOMAIN-CONTAINING PROTEIN"/>
    <property type="match status" value="1"/>
</dbReference>